<proteinExistence type="predicted"/>
<dbReference type="SUPFAM" id="SSF53474">
    <property type="entry name" value="alpha/beta-Hydrolases"/>
    <property type="match status" value="1"/>
</dbReference>
<dbReference type="AlphaFoldDB" id="A0A1T3NPC9"/>
<dbReference type="InterPro" id="IPR029058">
    <property type="entry name" value="AB_hydrolase_fold"/>
</dbReference>
<dbReference type="InterPro" id="IPR050228">
    <property type="entry name" value="Carboxylesterase_BioH"/>
</dbReference>
<dbReference type="OrthoDB" id="3810256at2"/>
<comment type="caution">
    <text evidence="2">The sequence shown here is derived from an EMBL/GenBank/DDBJ whole genome shotgun (WGS) entry which is preliminary data.</text>
</comment>
<dbReference type="RefSeq" id="WP_078979762.1">
    <property type="nucleotide sequence ID" value="NZ_MWQN01000002.1"/>
</dbReference>
<dbReference type="Pfam" id="PF12697">
    <property type="entry name" value="Abhydrolase_6"/>
    <property type="match status" value="1"/>
</dbReference>
<dbReference type="Gene3D" id="3.40.50.1820">
    <property type="entry name" value="alpha/beta hydrolase"/>
    <property type="match status" value="1"/>
</dbReference>
<dbReference type="PANTHER" id="PTHR43194">
    <property type="entry name" value="HYDROLASE ALPHA/BETA FOLD FAMILY"/>
    <property type="match status" value="1"/>
</dbReference>
<keyword evidence="2" id="KW-0378">Hydrolase</keyword>
<name>A0A1T3NPC9_9ACTN</name>
<keyword evidence="3" id="KW-1185">Reference proteome</keyword>
<dbReference type="Proteomes" id="UP000190037">
    <property type="component" value="Unassembled WGS sequence"/>
</dbReference>
<reference evidence="2 3" key="1">
    <citation type="submission" date="2017-03" db="EMBL/GenBank/DDBJ databases">
        <title>Draft genome sequence of Streptomyces scabrisporus NF3, endophyte isolated from Amphipterygium adstringens.</title>
        <authorList>
            <person name="Vazquez M."/>
            <person name="Ceapa C.D."/>
            <person name="Rodriguez Luna D."/>
            <person name="Sanchez Esquivel S."/>
        </authorList>
    </citation>
    <scope>NUCLEOTIDE SEQUENCE [LARGE SCALE GENOMIC DNA]</scope>
    <source>
        <strain evidence="2 3">NF3</strain>
    </source>
</reference>
<evidence type="ECO:0000259" key="1">
    <source>
        <dbReference type="Pfam" id="PF12697"/>
    </source>
</evidence>
<accession>A0A1T3NPC9</accession>
<dbReference type="InterPro" id="IPR000073">
    <property type="entry name" value="AB_hydrolase_1"/>
</dbReference>
<organism evidence="2 3">
    <name type="scientific">Embleya scabrispora</name>
    <dbReference type="NCBI Taxonomy" id="159449"/>
    <lineage>
        <taxon>Bacteria</taxon>
        <taxon>Bacillati</taxon>
        <taxon>Actinomycetota</taxon>
        <taxon>Actinomycetes</taxon>
        <taxon>Kitasatosporales</taxon>
        <taxon>Streptomycetaceae</taxon>
        <taxon>Embleya</taxon>
    </lineage>
</organism>
<gene>
    <name evidence="2" type="ORF">B4N89_30725</name>
</gene>
<sequence length="273" mass="29399">MKRTPVVFIHGLWLHSTSWRNWIERFRAAGYEPLAPEWPGVPDTVLAARRDPQSQAGVGLAEIAAAHADVIRGLDTPPVLVGHSVGGFIAQQLLGEGLAAAAVAICPGQIKGVKAIGPAQAKSTFAFLRNPANAKRAVSLNQAQFRYGFANTVSRKESEDLFAAWTIPSPARPLFQLALGNLTPNSAAEVATRNQSRGPLLLLSGKQDHTVPDVLTRGTLKRYRNSRATTDYRCFEDRGHSLIVDRGWPEIAENALTWLADVGFPAAPAPTSA</sequence>
<protein>
    <submittedName>
        <fullName evidence="2">Alpha/beta hydrolase</fullName>
    </submittedName>
</protein>
<dbReference type="GO" id="GO:0016787">
    <property type="term" value="F:hydrolase activity"/>
    <property type="evidence" value="ECO:0007669"/>
    <property type="project" value="UniProtKB-KW"/>
</dbReference>
<evidence type="ECO:0000313" key="3">
    <source>
        <dbReference type="Proteomes" id="UP000190037"/>
    </source>
</evidence>
<dbReference type="STRING" id="159449.B4N89_30725"/>
<evidence type="ECO:0000313" key="2">
    <source>
        <dbReference type="EMBL" id="OPC78560.1"/>
    </source>
</evidence>
<dbReference type="PANTHER" id="PTHR43194:SF2">
    <property type="entry name" value="PEROXISOMAL MEMBRANE PROTEIN LPX1"/>
    <property type="match status" value="1"/>
</dbReference>
<dbReference type="EMBL" id="MWQN01000002">
    <property type="protein sequence ID" value="OPC78560.1"/>
    <property type="molecule type" value="Genomic_DNA"/>
</dbReference>
<feature type="domain" description="AB hydrolase-1" evidence="1">
    <location>
        <begin position="6"/>
        <end position="247"/>
    </location>
</feature>